<dbReference type="PROSITE" id="PS51819">
    <property type="entry name" value="VOC"/>
    <property type="match status" value="1"/>
</dbReference>
<keyword evidence="3" id="KW-1185">Reference proteome</keyword>
<name>A0ABU8HE13_9BACI</name>
<dbReference type="Proteomes" id="UP001312865">
    <property type="component" value="Unassembled WGS sequence"/>
</dbReference>
<dbReference type="Pfam" id="PF00903">
    <property type="entry name" value="Glyoxalase"/>
    <property type="match status" value="1"/>
</dbReference>
<gene>
    <name evidence="2" type="ORF">WAK64_10165</name>
</gene>
<feature type="domain" description="VOC" evidence="1">
    <location>
        <begin position="2"/>
        <end position="109"/>
    </location>
</feature>
<comment type="caution">
    <text evidence="2">The sequence shown here is derived from an EMBL/GenBank/DDBJ whole genome shotgun (WGS) entry which is preliminary data.</text>
</comment>
<dbReference type="RefSeq" id="WP_336586859.1">
    <property type="nucleotide sequence ID" value="NZ_JBBAXC010000007.1"/>
</dbReference>
<dbReference type="InterPro" id="IPR037523">
    <property type="entry name" value="VOC_core"/>
</dbReference>
<dbReference type="Gene3D" id="3.10.180.10">
    <property type="entry name" value="2,3-Dihydroxybiphenyl 1,2-Dioxygenase, domain 1"/>
    <property type="match status" value="1"/>
</dbReference>
<proteinExistence type="predicted"/>
<sequence>MKLVFLYHPVKNVKESLAFYRDTLGFEEAWREGEHTVALTLPNSDVRLMIEDEEADLSAGGVFLVDSVDDFYNENKNVLEFVKEPIDIPPGRYAIYKDISGNYLRIIDFTKEK</sequence>
<reference evidence="2 3" key="1">
    <citation type="journal article" date="2018" name="J. Microbiol.">
        <title>Bacillus spongiae sp. nov., isolated from sponge of Jeju Island.</title>
        <authorList>
            <person name="Lee G.E."/>
            <person name="Im W.T."/>
            <person name="Park J.S."/>
        </authorList>
    </citation>
    <scope>NUCLEOTIDE SEQUENCE [LARGE SCALE GENOMIC DNA]</scope>
    <source>
        <strain evidence="2 3">135PIL107-10</strain>
    </source>
</reference>
<accession>A0ABU8HE13</accession>
<dbReference type="EMBL" id="JBBAXC010000007">
    <property type="protein sequence ID" value="MEI5907421.1"/>
    <property type="molecule type" value="Genomic_DNA"/>
</dbReference>
<dbReference type="InterPro" id="IPR029068">
    <property type="entry name" value="Glyas_Bleomycin-R_OHBP_Dase"/>
</dbReference>
<dbReference type="InterPro" id="IPR004360">
    <property type="entry name" value="Glyas_Fos-R_dOase_dom"/>
</dbReference>
<evidence type="ECO:0000259" key="1">
    <source>
        <dbReference type="PROSITE" id="PS51819"/>
    </source>
</evidence>
<evidence type="ECO:0000313" key="3">
    <source>
        <dbReference type="Proteomes" id="UP001312865"/>
    </source>
</evidence>
<evidence type="ECO:0000313" key="2">
    <source>
        <dbReference type="EMBL" id="MEI5907421.1"/>
    </source>
</evidence>
<protein>
    <submittedName>
        <fullName evidence="2">VOC family protein</fullName>
    </submittedName>
</protein>
<organism evidence="2 3">
    <name type="scientific">Bacillus spongiae</name>
    <dbReference type="NCBI Taxonomy" id="2683610"/>
    <lineage>
        <taxon>Bacteria</taxon>
        <taxon>Bacillati</taxon>
        <taxon>Bacillota</taxon>
        <taxon>Bacilli</taxon>
        <taxon>Bacillales</taxon>
        <taxon>Bacillaceae</taxon>
        <taxon>Bacillus</taxon>
    </lineage>
</organism>
<dbReference type="SUPFAM" id="SSF54593">
    <property type="entry name" value="Glyoxalase/Bleomycin resistance protein/Dihydroxybiphenyl dioxygenase"/>
    <property type="match status" value="1"/>
</dbReference>